<dbReference type="GO" id="GO:0008168">
    <property type="term" value="F:methyltransferase activity"/>
    <property type="evidence" value="ECO:0007669"/>
    <property type="project" value="UniProtKB-KW"/>
</dbReference>
<protein>
    <recommendedName>
        <fullName evidence="8">Post-SET domain-containing protein</fullName>
    </recommendedName>
</protein>
<dbReference type="PROSITE" id="PS50868">
    <property type="entry name" value="POST_SET"/>
    <property type="match status" value="1"/>
</dbReference>
<dbReference type="AlphaFoldDB" id="A0A444WPY8"/>
<evidence type="ECO:0000256" key="5">
    <source>
        <dbReference type="ARBA" id="ARBA00022679"/>
    </source>
</evidence>
<comment type="subcellular location">
    <subcellularLocation>
        <location evidence="2">Chromosome</location>
    </subcellularLocation>
    <subcellularLocation>
        <location evidence="1">Nucleus</location>
    </subcellularLocation>
</comment>
<dbReference type="PANTHER" id="PTHR22884">
    <property type="entry name" value="SET DOMAIN PROTEINS"/>
    <property type="match status" value="1"/>
</dbReference>
<dbReference type="GO" id="GO:0032259">
    <property type="term" value="P:methylation"/>
    <property type="evidence" value="ECO:0007669"/>
    <property type="project" value="UniProtKB-KW"/>
</dbReference>
<evidence type="ECO:0000256" key="1">
    <source>
        <dbReference type="ARBA" id="ARBA00004123"/>
    </source>
</evidence>
<dbReference type="GO" id="GO:0005634">
    <property type="term" value="C:nucleus"/>
    <property type="evidence" value="ECO:0007669"/>
    <property type="project" value="UniProtKB-SubCell"/>
</dbReference>
<comment type="caution">
    <text evidence="9">The sequence shown here is derived from an EMBL/GenBank/DDBJ whole genome shotgun (WGS) entry which is preliminary data.</text>
</comment>
<gene>
    <name evidence="9" type="ORF">Ahy_Scaffold6g108236</name>
</gene>
<dbReference type="InterPro" id="IPR050777">
    <property type="entry name" value="SET2_Histone-Lys_MeTrsfase"/>
</dbReference>
<dbReference type="Proteomes" id="UP000289738">
    <property type="component" value="Unassembled WGS sequence"/>
</dbReference>
<dbReference type="InterPro" id="IPR046341">
    <property type="entry name" value="SET_dom_sf"/>
</dbReference>
<evidence type="ECO:0000313" key="9">
    <source>
        <dbReference type="EMBL" id="RYQ79488.1"/>
    </source>
</evidence>
<evidence type="ECO:0000256" key="6">
    <source>
        <dbReference type="ARBA" id="ARBA00022691"/>
    </source>
</evidence>
<organism evidence="9 10">
    <name type="scientific">Arachis hypogaea</name>
    <name type="common">Peanut</name>
    <dbReference type="NCBI Taxonomy" id="3818"/>
    <lineage>
        <taxon>Eukaryota</taxon>
        <taxon>Viridiplantae</taxon>
        <taxon>Streptophyta</taxon>
        <taxon>Embryophyta</taxon>
        <taxon>Tracheophyta</taxon>
        <taxon>Spermatophyta</taxon>
        <taxon>Magnoliopsida</taxon>
        <taxon>eudicotyledons</taxon>
        <taxon>Gunneridae</taxon>
        <taxon>Pentapetalae</taxon>
        <taxon>rosids</taxon>
        <taxon>fabids</taxon>
        <taxon>Fabales</taxon>
        <taxon>Fabaceae</taxon>
        <taxon>Papilionoideae</taxon>
        <taxon>50 kb inversion clade</taxon>
        <taxon>dalbergioids sensu lato</taxon>
        <taxon>Dalbergieae</taxon>
        <taxon>Pterocarpus clade</taxon>
        <taxon>Arachis</taxon>
    </lineage>
</organism>
<dbReference type="Gene3D" id="2.170.270.10">
    <property type="entry name" value="SET domain"/>
    <property type="match status" value="1"/>
</dbReference>
<keyword evidence="7" id="KW-0539">Nucleus</keyword>
<keyword evidence="6" id="KW-0949">S-adenosyl-L-methionine</keyword>
<dbReference type="InterPro" id="IPR003616">
    <property type="entry name" value="Post-SET_dom"/>
</dbReference>
<evidence type="ECO:0000256" key="7">
    <source>
        <dbReference type="ARBA" id="ARBA00023242"/>
    </source>
</evidence>
<evidence type="ECO:0000259" key="8">
    <source>
        <dbReference type="PROSITE" id="PS50868"/>
    </source>
</evidence>
<keyword evidence="3" id="KW-0158">Chromosome</keyword>
<evidence type="ECO:0000256" key="3">
    <source>
        <dbReference type="ARBA" id="ARBA00022454"/>
    </source>
</evidence>
<proteinExistence type="predicted"/>
<dbReference type="EMBL" id="SDMP01000026">
    <property type="protein sequence ID" value="RYQ79488.1"/>
    <property type="molecule type" value="Genomic_DNA"/>
</dbReference>
<evidence type="ECO:0000256" key="4">
    <source>
        <dbReference type="ARBA" id="ARBA00022603"/>
    </source>
</evidence>
<accession>A0A444WPY8</accession>
<dbReference type="SUPFAM" id="SSF82199">
    <property type="entry name" value="SET domain"/>
    <property type="match status" value="1"/>
</dbReference>
<sequence length="43" mass="4811">MGDTLTYDYRFVQFGPEVKCQCGALNCRGILGVKNKIVKLDIC</sequence>
<reference evidence="9 10" key="1">
    <citation type="submission" date="2019-01" db="EMBL/GenBank/DDBJ databases">
        <title>Sequencing of cultivated peanut Arachis hypogaea provides insights into genome evolution and oil improvement.</title>
        <authorList>
            <person name="Chen X."/>
        </authorList>
    </citation>
    <scope>NUCLEOTIDE SEQUENCE [LARGE SCALE GENOMIC DNA]</scope>
    <source>
        <strain evidence="10">cv. Fuhuasheng</strain>
        <tissue evidence="9">Leaves</tissue>
    </source>
</reference>
<feature type="domain" description="Post-SET" evidence="8">
    <location>
        <begin position="16"/>
        <end position="32"/>
    </location>
</feature>
<keyword evidence="10" id="KW-1185">Reference proteome</keyword>
<keyword evidence="5" id="KW-0808">Transferase</keyword>
<keyword evidence="4" id="KW-0489">Methyltransferase</keyword>
<evidence type="ECO:0000313" key="10">
    <source>
        <dbReference type="Proteomes" id="UP000289738"/>
    </source>
</evidence>
<dbReference type="STRING" id="3818.A0A444WPY8"/>
<evidence type="ECO:0000256" key="2">
    <source>
        <dbReference type="ARBA" id="ARBA00004286"/>
    </source>
</evidence>
<name>A0A444WPY8_ARAHY</name>
<dbReference type="GO" id="GO:0005694">
    <property type="term" value="C:chromosome"/>
    <property type="evidence" value="ECO:0007669"/>
    <property type="project" value="UniProtKB-SubCell"/>
</dbReference>